<dbReference type="GO" id="GO:0000462">
    <property type="term" value="P:maturation of SSU-rRNA from tricistronic rRNA transcript (SSU-rRNA, 5.8S rRNA, LSU-rRNA)"/>
    <property type="evidence" value="ECO:0007669"/>
    <property type="project" value="InterPro"/>
</dbReference>
<gene>
    <name evidence="1" type="primary">utp4</name>
    <name evidence="1" type="ORF">SNAT2548_LOCUS32952</name>
</gene>
<dbReference type="InterPro" id="IPR015943">
    <property type="entry name" value="WD40/YVTN_repeat-like_dom_sf"/>
</dbReference>
<comment type="caution">
    <text evidence="1">The sequence shown here is derived from an EMBL/GenBank/DDBJ whole genome shotgun (WGS) entry which is preliminary data.</text>
</comment>
<dbReference type="GO" id="GO:0030686">
    <property type="term" value="C:90S preribosome"/>
    <property type="evidence" value="ECO:0007669"/>
    <property type="project" value="InterPro"/>
</dbReference>
<dbReference type="EMBL" id="CAJNDS010002734">
    <property type="protein sequence ID" value="CAE7577544.1"/>
    <property type="molecule type" value="Genomic_DNA"/>
</dbReference>
<dbReference type="GO" id="GO:0034455">
    <property type="term" value="C:t-UTP complex"/>
    <property type="evidence" value="ECO:0007669"/>
    <property type="project" value="TreeGrafter"/>
</dbReference>
<dbReference type="PANTHER" id="PTHR44163">
    <property type="entry name" value="U3 SMALL NUCLEOLAR RNA-ASSOCIATED PROTEIN 4 HOMOLOG"/>
    <property type="match status" value="1"/>
</dbReference>
<dbReference type="SUPFAM" id="SSF50998">
    <property type="entry name" value="Quinoprotein alcohol dehydrogenase-like"/>
    <property type="match status" value="1"/>
</dbReference>
<proteinExistence type="predicted"/>
<dbReference type="Pfam" id="PF00400">
    <property type="entry name" value="WD40"/>
    <property type="match status" value="2"/>
</dbReference>
<dbReference type="Proteomes" id="UP000604046">
    <property type="component" value="Unassembled WGS sequence"/>
</dbReference>
<dbReference type="InterPro" id="IPR046351">
    <property type="entry name" value="UTP4"/>
</dbReference>
<dbReference type="GO" id="GO:0003723">
    <property type="term" value="F:RNA binding"/>
    <property type="evidence" value="ECO:0007669"/>
    <property type="project" value="TreeGrafter"/>
</dbReference>
<dbReference type="SMART" id="SM00320">
    <property type="entry name" value="WD40"/>
    <property type="match status" value="5"/>
</dbReference>
<reference evidence="1" key="1">
    <citation type="submission" date="2021-02" db="EMBL/GenBank/DDBJ databases">
        <authorList>
            <person name="Dougan E. K."/>
            <person name="Rhodes N."/>
            <person name="Thang M."/>
            <person name="Chan C."/>
        </authorList>
    </citation>
    <scope>NUCLEOTIDE SEQUENCE</scope>
</reference>
<dbReference type="OrthoDB" id="8883818at2759"/>
<organism evidence="1 2">
    <name type="scientific">Symbiodinium natans</name>
    <dbReference type="NCBI Taxonomy" id="878477"/>
    <lineage>
        <taxon>Eukaryota</taxon>
        <taxon>Sar</taxon>
        <taxon>Alveolata</taxon>
        <taxon>Dinophyceae</taxon>
        <taxon>Suessiales</taxon>
        <taxon>Symbiodiniaceae</taxon>
        <taxon>Symbiodinium</taxon>
    </lineage>
</organism>
<dbReference type="AlphaFoldDB" id="A0A812URA8"/>
<evidence type="ECO:0000313" key="1">
    <source>
        <dbReference type="EMBL" id="CAE7577544.1"/>
    </source>
</evidence>
<sequence>MELLRTRVCEWQPVGIDSLAIAPSGAGSSPRLAVGRENGALELWDTETWHLRSSAPGNSRRRPRSLVWVLDSAEGPPKLRLISAGLHGEVTEWDVDTLEPIETCSPGGGAIWGLSVQGEHLFAACDDGTVRVVSLAGGAGSLMYTKRISVATSRLLSLAIQDRAVFAGADGKISKWSIETSVCEGSMQLEKPPQGQTLIWSLVSLEDQMLASGDSLGLVQIWDTVACVLLHRFAQHQADVLALAASGDGRTLLSGGVDAKISEFGRQKGSQEKLLDMGFRV</sequence>
<name>A0A812URA8_9DINO</name>
<protein>
    <submittedName>
        <fullName evidence="1">Utp4 protein</fullName>
    </submittedName>
</protein>
<dbReference type="GO" id="GO:0032040">
    <property type="term" value="C:small-subunit processome"/>
    <property type="evidence" value="ECO:0007669"/>
    <property type="project" value="TreeGrafter"/>
</dbReference>
<dbReference type="PANTHER" id="PTHR44163:SF1">
    <property type="entry name" value="U3 SMALL NUCLEOLAR RNA-ASSOCIATED PROTEIN 4 HOMOLOG"/>
    <property type="match status" value="1"/>
</dbReference>
<dbReference type="InterPro" id="IPR011047">
    <property type="entry name" value="Quinoprotein_ADH-like_sf"/>
</dbReference>
<evidence type="ECO:0000313" key="2">
    <source>
        <dbReference type="Proteomes" id="UP000604046"/>
    </source>
</evidence>
<dbReference type="Gene3D" id="2.130.10.10">
    <property type="entry name" value="YVTN repeat-like/Quinoprotein amine dehydrogenase"/>
    <property type="match status" value="1"/>
</dbReference>
<accession>A0A812URA8</accession>
<keyword evidence="2" id="KW-1185">Reference proteome</keyword>
<dbReference type="InterPro" id="IPR001680">
    <property type="entry name" value="WD40_rpt"/>
</dbReference>